<dbReference type="Proteomes" id="UP000280668">
    <property type="component" value="Unassembled WGS sequence"/>
</dbReference>
<comment type="caution">
    <text evidence="1">The sequence shown here is derived from an EMBL/GenBank/DDBJ whole genome shotgun (WGS) entry which is preliminary data.</text>
</comment>
<sequence length="190" mass="20104">MLTDYAKRLRAELDRAGYYPELVAGVLDVAVAEEEVHAFLVHPETTFDHTEVFRHLTAMVLTQSRLIIGHVDDAPGSNPDAPPAALATTEAVGLHHIRSVSLTHGVSDPEQARAARTQELTLSVTWGASQSVDLAPAGCGDPDCEADHGYTGALAPEGVELRVAAPAEGEKALHAAIAFARELSAATARR</sequence>
<organism evidence="1 2">
    <name type="scientific">Bogoriella caseilytica</name>
    <dbReference type="NCBI Taxonomy" id="56055"/>
    <lineage>
        <taxon>Bacteria</taxon>
        <taxon>Bacillati</taxon>
        <taxon>Actinomycetota</taxon>
        <taxon>Actinomycetes</taxon>
        <taxon>Micrococcales</taxon>
        <taxon>Bogoriellaceae</taxon>
        <taxon>Bogoriella</taxon>
    </lineage>
</organism>
<proteinExistence type="predicted"/>
<evidence type="ECO:0000313" key="2">
    <source>
        <dbReference type="Proteomes" id="UP000280668"/>
    </source>
</evidence>
<dbReference type="EMBL" id="RKHK01000001">
    <property type="protein sequence ID" value="ROR74280.1"/>
    <property type="molecule type" value="Genomic_DNA"/>
</dbReference>
<evidence type="ECO:0008006" key="3">
    <source>
        <dbReference type="Google" id="ProtNLM"/>
    </source>
</evidence>
<name>A0A3N2BGC4_9MICO</name>
<protein>
    <recommendedName>
        <fullName evidence="3">Phosphodiesterase</fullName>
    </recommendedName>
</protein>
<reference evidence="1 2" key="1">
    <citation type="submission" date="2018-11" db="EMBL/GenBank/DDBJ databases">
        <title>Sequencing the genomes of 1000 actinobacteria strains.</title>
        <authorList>
            <person name="Klenk H.-P."/>
        </authorList>
    </citation>
    <scope>NUCLEOTIDE SEQUENCE [LARGE SCALE GENOMIC DNA]</scope>
    <source>
        <strain evidence="1 2">DSM 11294</strain>
    </source>
</reference>
<keyword evidence="2" id="KW-1185">Reference proteome</keyword>
<evidence type="ECO:0000313" key="1">
    <source>
        <dbReference type="EMBL" id="ROR74280.1"/>
    </source>
</evidence>
<dbReference type="Pfam" id="PF19461">
    <property type="entry name" value="DUF5998"/>
    <property type="match status" value="1"/>
</dbReference>
<gene>
    <name evidence="1" type="ORF">EDD31_2684</name>
</gene>
<dbReference type="InterPro" id="IPR046040">
    <property type="entry name" value="DUF5998"/>
</dbReference>
<dbReference type="RefSeq" id="WP_245991218.1">
    <property type="nucleotide sequence ID" value="NZ_RKHK01000001.1"/>
</dbReference>
<dbReference type="AlphaFoldDB" id="A0A3N2BGC4"/>
<accession>A0A3N2BGC4</accession>